<evidence type="ECO:0000256" key="8">
    <source>
        <dbReference type="ARBA" id="ARBA00033344"/>
    </source>
</evidence>
<evidence type="ECO:0000256" key="7">
    <source>
        <dbReference type="ARBA" id="ARBA00023274"/>
    </source>
</evidence>
<keyword evidence="4 9" id="KW-0946">Virion</keyword>
<dbReference type="GO" id="GO:0003723">
    <property type="term" value="F:RNA binding"/>
    <property type="evidence" value="ECO:0007669"/>
    <property type="project" value="UniProtKB-UniRule"/>
</dbReference>
<keyword evidence="3 9" id="KW-0167">Capsid protein</keyword>
<comment type="subunit">
    <text evidence="9">Homomultimerizes to form the nucleocapsid. Binds to viral genomic RNA.</text>
</comment>
<keyword evidence="2 9" id="KW-1139">Helical capsid protein</keyword>
<comment type="function">
    <text evidence="9">Encapsidates the genome, protecting it from nucleases. The encapsidated genomic RNA is termed the nucleocapsid (NC) and serves as template for viral transcription and replication.</text>
</comment>
<organism evidence="11">
    <name type="scientific">Blattodean rhabdo-related virus OKIAV14</name>
    <dbReference type="NCBI Taxonomy" id="2746364"/>
    <lineage>
        <taxon>Viruses</taxon>
        <taxon>Riboviria</taxon>
        <taxon>Orthornavirae</taxon>
        <taxon>Negarnaviricota</taxon>
        <taxon>Haploviricotina</taxon>
        <taxon>Monjiviricetes</taxon>
        <taxon>Mononegavirales</taxon>
        <taxon>Rhabdoviridae</taxon>
    </lineage>
</organism>
<dbReference type="GO" id="GO:0019013">
    <property type="term" value="C:viral nucleocapsid"/>
    <property type="evidence" value="ECO:0007669"/>
    <property type="project" value="UniProtKB-UniRule"/>
</dbReference>
<evidence type="ECO:0000256" key="2">
    <source>
        <dbReference type="ARBA" id="ARBA00022497"/>
    </source>
</evidence>
<dbReference type="InterPro" id="IPR004902">
    <property type="entry name" value="Rhabdo_ncap_2"/>
</dbReference>
<keyword evidence="6 9" id="KW-0543">Viral nucleoprotein</keyword>
<comment type="subcellular location">
    <subcellularLocation>
        <location evidence="9">Virion</location>
    </subcellularLocation>
    <subcellularLocation>
        <location evidence="9">Host cytoplasm</location>
    </subcellularLocation>
</comment>
<keyword evidence="5 9" id="KW-0694">RNA-binding</keyword>
<evidence type="ECO:0000256" key="9">
    <source>
        <dbReference type="RuleBase" id="RU369108"/>
    </source>
</evidence>
<evidence type="ECO:0000256" key="10">
    <source>
        <dbReference type="SAM" id="MobiDB-lite"/>
    </source>
</evidence>
<dbReference type="Pfam" id="PF03216">
    <property type="entry name" value="Rhabdo_ncap_2"/>
    <property type="match status" value="1"/>
</dbReference>
<evidence type="ECO:0000313" key="11">
    <source>
        <dbReference type="EMBL" id="QMP82332.1"/>
    </source>
</evidence>
<feature type="region of interest" description="Disordered" evidence="10">
    <location>
        <begin position="145"/>
        <end position="169"/>
    </location>
</feature>
<feature type="region of interest" description="Disordered" evidence="10">
    <location>
        <begin position="472"/>
        <end position="509"/>
    </location>
</feature>
<evidence type="ECO:0000256" key="3">
    <source>
        <dbReference type="ARBA" id="ARBA00022561"/>
    </source>
</evidence>
<dbReference type="GO" id="GO:0030430">
    <property type="term" value="C:host cell cytoplasm"/>
    <property type="evidence" value="ECO:0007669"/>
    <property type="project" value="UniProtKB-SubCell"/>
</dbReference>
<sequence>MTSLQDLGEIWRTLNTNLSAKGRAPKTGWSDKNFAAEVKTYKKYKWLDIIELRPFYTAFLNSYFFGGLVDGGAELLLHVIMNMRNKDGSPLFKHAVTENKEEGLTAEYKLDPELKAGEEIKDNYFDPLSQDTTQVQDIQLKDQTQTGEDLADELSDSDKKSGETKSPEDVMTVLGERDVKLMYDWCKAILDQSISQTSTNTTQTQTKEVIQKYTDLSQVLGYCCLIILRLIVKTPAQLQKYFNVRASQTFRQLFTSSTFKGRIVPPEKTTLASLALNLNKTDPDVQRCYSQIVYHYYLYQNVEVNKQSVSILEAGIMIHTSSNGMGMITLFESLKNKYGLDDRGALSCILVSDTVTSCATLINFLKNYAKTDAPEITWRWARVIDDAYFEKLAVKHNKTLCYRMAASIAAEETGIWDMMDLKNCTGAQRRAAQLWAQALDEELAPKIDALVGFEDSTASKVISRLKKGGDFRETFGRPDRRGRRGRGGSDFNQDQRSISPSQEDDDDELLKEIFKEKI</sequence>
<evidence type="ECO:0000256" key="1">
    <source>
        <dbReference type="ARBA" id="ARBA00014389"/>
    </source>
</evidence>
<keyword evidence="9" id="KW-1035">Host cytoplasm</keyword>
<name>A0A7D7JG01_9RHAB</name>
<reference evidence="11" key="2">
    <citation type="submission" date="2020-03" db="EMBL/GenBank/DDBJ databases">
        <authorList>
            <person name="Kafer S."/>
            <person name="Paraskevopoulou S."/>
            <person name="Zirkel F."/>
            <person name="Wieseke N."/>
            <person name="Donath A."/>
            <person name="Petersen M."/>
            <person name="Jones T.C."/>
            <person name="Liu S."/>
            <person name="Zhou X."/>
            <person name="Middendorf M."/>
            <person name="Junglen S."/>
            <person name="Misof B."/>
            <person name="Drosten C."/>
        </authorList>
    </citation>
    <scope>NUCLEOTIDE SEQUENCE</scope>
    <source>
        <strain evidence="11">OKIAV14</strain>
    </source>
</reference>
<evidence type="ECO:0000256" key="5">
    <source>
        <dbReference type="ARBA" id="ARBA00022884"/>
    </source>
</evidence>
<keyword evidence="7 9" id="KW-0687">Ribonucleoprotein</keyword>
<evidence type="ECO:0000256" key="6">
    <source>
        <dbReference type="ARBA" id="ARBA00023086"/>
    </source>
</evidence>
<dbReference type="GO" id="GO:1990904">
    <property type="term" value="C:ribonucleoprotein complex"/>
    <property type="evidence" value="ECO:0007669"/>
    <property type="project" value="UniProtKB-UniRule"/>
</dbReference>
<reference evidence="11" key="1">
    <citation type="journal article" date="2019" name="PLoS Pathog.">
        <title>Re-assessing the diversity of negative strand RNA viruses in insects.</title>
        <authorList>
            <person name="Kafer S."/>
            <person name="Paraskevopoulou S."/>
            <person name="Zirkel F."/>
            <person name="Wieseke N."/>
            <person name="Donath A."/>
            <person name="Petersen M."/>
            <person name="Jones T.C."/>
            <person name="Liu S."/>
            <person name="Zhou X."/>
            <person name="Middendorf M."/>
            <person name="Junglen S."/>
            <person name="Misof B."/>
            <person name="Drosten C."/>
        </authorList>
    </citation>
    <scope>NUCLEOTIDE SEQUENCE</scope>
    <source>
        <strain evidence="11">OKIAV14</strain>
    </source>
</reference>
<evidence type="ECO:0000256" key="4">
    <source>
        <dbReference type="ARBA" id="ARBA00022844"/>
    </source>
</evidence>
<dbReference type="EMBL" id="MT153532">
    <property type="protein sequence ID" value="QMP82332.1"/>
    <property type="molecule type" value="Viral_cRNA"/>
</dbReference>
<proteinExistence type="inferred from homology"/>
<dbReference type="GO" id="GO:0019029">
    <property type="term" value="C:helical viral capsid"/>
    <property type="evidence" value="ECO:0007669"/>
    <property type="project" value="UniProtKB-UniRule"/>
</dbReference>
<accession>A0A7D7JG01</accession>
<protein>
    <recommendedName>
        <fullName evidence="1 9">Nucleoprotein</fullName>
        <shortName evidence="9">NP</shortName>
        <shortName evidence="9">Protein N</shortName>
    </recommendedName>
    <alternativeName>
        <fullName evidence="8 9">Nucleocapsid protein</fullName>
    </alternativeName>
</protein>
<comment type="similarity">
    <text evidence="9">Belongs to the nucleorhabdovirus nucleocapsid protein family.</text>
</comment>
<feature type="compositionally biased region" description="Polar residues" evidence="10">
    <location>
        <begin position="490"/>
        <end position="501"/>
    </location>
</feature>
<feature type="compositionally biased region" description="Basic and acidic residues" evidence="10">
    <location>
        <begin position="156"/>
        <end position="168"/>
    </location>
</feature>